<dbReference type="PANTHER" id="PTHR47074">
    <property type="entry name" value="BNAC02G40300D PROTEIN"/>
    <property type="match status" value="1"/>
</dbReference>
<dbReference type="GO" id="GO:0003676">
    <property type="term" value="F:nucleic acid binding"/>
    <property type="evidence" value="ECO:0007669"/>
    <property type="project" value="InterPro"/>
</dbReference>
<dbReference type="SUPFAM" id="SSF53098">
    <property type="entry name" value="Ribonuclease H-like"/>
    <property type="match status" value="1"/>
</dbReference>
<accession>K4A1W4</accession>
<dbReference type="AlphaFoldDB" id="K4A1W4"/>
<reference evidence="3" key="1">
    <citation type="journal article" date="2012" name="Nat. Biotechnol.">
        <title>Reference genome sequence of the model plant Setaria.</title>
        <authorList>
            <person name="Bennetzen J.L."/>
            <person name="Schmutz J."/>
            <person name="Wang H."/>
            <person name="Percifield R."/>
            <person name="Hawkins J."/>
            <person name="Pontaroli A.C."/>
            <person name="Estep M."/>
            <person name="Feng L."/>
            <person name="Vaughn J.N."/>
            <person name="Grimwood J."/>
            <person name="Jenkins J."/>
            <person name="Barry K."/>
            <person name="Lindquist E."/>
            <person name="Hellsten U."/>
            <person name="Deshpande S."/>
            <person name="Wang X."/>
            <person name="Wu X."/>
            <person name="Mitros T."/>
            <person name="Triplett J."/>
            <person name="Yang X."/>
            <person name="Ye C.Y."/>
            <person name="Mauro-Herrera M."/>
            <person name="Wang L."/>
            <person name="Li P."/>
            <person name="Sharma M."/>
            <person name="Sharma R."/>
            <person name="Ronald P.C."/>
            <person name="Panaud O."/>
            <person name="Kellogg E.A."/>
            <person name="Brutnell T.P."/>
            <person name="Doust A.N."/>
            <person name="Tuskan G.A."/>
            <person name="Rokhsar D."/>
            <person name="Devos K.M."/>
        </authorList>
    </citation>
    <scope>NUCLEOTIDE SEQUENCE [LARGE SCALE GENOMIC DNA]</scope>
    <source>
        <strain evidence="3">cv. Yugu1</strain>
    </source>
</reference>
<keyword evidence="3" id="KW-1185">Reference proteome</keyword>
<dbReference type="HOGENOM" id="CLU_1752879_0_0_1"/>
<evidence type="ECO:0000259" key="1">
    <source>
        <dbReference type="Pfam" id="PF13456"/>
    </source>
</evidence>
<proteinExistence type="predicted"/>
<dbReference type="InterPro" id="IPR002156">
    <property type="entry name" value="RNaseH_domain"/>
</dbReference>
<dbReference type="STRING" id="4555.K4A1W4"/>
<dbReference type="InParanoid" id="K4A1W4"/>
<name>K4A1W4_SETIT</name>
<evidence type="ECO:0000313" key="2">
    <source>
        <dbReference type="EnsemblPlants" id="KQL23381"/>
    </source>
</evidence>
<sequence>MGACLRRAYFMGDKMVATQYNCDLEVVNDPYLNGVRKFHWHQRVSYVENIADAAFAEALVLKEGLLLAQTLGCNRIMIELDCLEVVETMKNDGISATVSAPIFDDCYSMWQEFDSICIDHCNREANGVAHELARIAMQSKLSCNWDDVV</sequence>
<feature type="domain" description="RNase H type-1" evidence="1">
    <location>
        <begin position="47"/>
        <end position="134"/>
    </location>
</feature>
<dbReference type="InterPro" id="IPR044730">
    <property type="entry name" value="RNase_H-like_dom_plant"/>
</dbReference>
<dbReference type="EnsemblPlants" id="KQL23381">
    <property type="protein sequence ID" value="KQL23381"/>
    <property type="gene ID" value="SETIT_032860mg"/>
</dbReference>
<dbReference type="InterPro" id="IPR052929">
    <property type="entry name" value="RNase_H-like_EbsB-rel"/>
</dbReference>
<dbReference type="OMA" id="CNREANG"/>
<dbReference type="eggNOG" id="ENOG502SZV7">
    <property type="taxonomic scope" value="Eukaryota"/>
</dbReference>
<dbReference type="CDD" id="cd06222">
    <property type="entry name" value="RNase_H_like"/>
    <property type="match status" value="1"/>
</dbReference>
<dbReference type="InterPro" id="IPR036397">
    <property type="entry name" value="RNaseH_sf"/>
</dbReference>
<protein>
    <recommendedName>
        <fullName evidence="1">RNase H type-1 domain-containing protein</fullName>
    </recommendedName>
</protein>
<reference evidence="2" key="2">
    <citation type="submission" date="2018-08" db="UniProtKB">
        <authorList>
            <consortium name="EnsemblPlants"/>
        </authorList>
    </citation>
    <scope>IDENTIFICATION</scope>
    <source>
        <strain evidence="2">Yugu1</strain>
    </source>
</reference>
<dbReference type="Gramene" id="KQL23381">
    <property type="protein sequence ID" value="KQL23381"/>
    <property type="gene ID" value="SETIT_032860mg"/>
</dbReference>
<organism evidence="2 3">
    <name type="scientific">Setaria italica</name>
    <name type="common">Foxtail millet</name>
    <name type="synonym">Panicum italicum</name>
    <dbReference type="NCBI Taxonomy" id="4555"/>
    <lineage>
        <taxon>Eukaryota</taxon>
        <taxon>Viridiplantae</taxon>
        <taxon>Streptophyta</taxon>
        <taxon>Embryophyta</taxon>
        <taxon>Tracheophyta</taxon>
        <taxon>Spermatophyta</taxon>
        <taxon>Magnoliopsida</taxon>
        <taxon>Liliopsida</taxon>
        <taxon>Poales</taxon>
        <taxon>Poaceae</taxon>
        <taxon>PACMAD clade</taxon>
        <taxon>Panicoideae</taxon>
        <taxon>Panicodae</taxon>
        <taxon>Paniceae</taxon>
        <taxon>Cenchrinae</taxon>
        <taxon>Setaria</taxon>
    </lineage>
</organism>
<evidence type="ECO:0000313" key="3">
    <source>
        <dbReference type="Proteomes" id="UP000004995"/>
    </source>
</evidence>
<dbReference type="PANTHER" id="PTHR47074:SF47">
    <property type="entry name" value="RNASE H TYPE-1 DOMAIN-CONTAINING PROTEIN"/>
    <property type="match status" value="1"/>
</dbReference>
<dbReference type="EMBL" id="AGNK02000839">
    <property type="status" value="NOT_ANNOTATED_CDS"/>
    <property type="molecule type" value="Genomic_DNA"/>
</dbReference>
<dbReference type="InterPro" id="IPR012337">
    <property type="entry name" value="RNaseH-like_sf"/>
</dbReference>
<dbReference type="GO" id="GO:0004523">
    <property type="term" value="F:RNA-DNA hybrid ribonuclease activity"/>
    <property type="evidence" value="ECO:0007669"/>
    <property type="project" value="InterPro"/>
</dbReference>
<dbReference type="Pfam" id="PF13456">
    <property type="entry name" value="RVT_3"/>
    <property type="match status" value="1"/>
</dbReference>
<dbReference type="Proteomes" id="UP000004995">
    <property type="component" value="Unassembled WGS sequence"/>
</dbReference>
<dbReference type="Gene3D" id="3.30.420.10">
    <property type="entry name" value="Ribonuclease H-like superfamily/Ribonuclease H"/>
    <property type="match status" value="1"/>
</dbReference>